<feature type="region of interest" description="Disordered" evidence="1">
    <location>
        <begin position="51"/>
        <end position="174"/>
    </location>
</feature>
<feature type="compositionally biased region" description="Polar residues" evidence="1">
    <location>
        <begin position="51"/>
        <end position="67"/>
    </location>
</feature>
<organism evidence="2 3">
    <name type="scientific">Fomitopsis schrenkii</name>
    <name type="common">Brown rot fungus</name>
    <dbReference type="NCBI Taxonomy" id="2126942"/>
    <lineage>
        <taxon>Eukaryota</taxon>
        <taxon>Fungi</taxon>
        <taxon>Dikarya</taxon>
        <taxon>Basidiomycota</taxon>
        <taxon>Agaricomycotina</taxon>
        <taxon>Agaricomycetes</taxon>
        <taxon>Polyporales</taxon>
        <taxon>Fomitopsis</taxon>
    </lineage>
</organism>
<sequence>MADTTRTTHCKCRARRARARVDDAERRGASARSWRPGVGVLQRAYVAPATSNGIPISPASARQSTPIGQHAAGPELEEPGGDGGTSPAIPTHVFYPAPRAQDRTTSRPEADAERTACQRIVWQVPSSTQGPPPSRADVPGGARPLRVRGPPAWRVDGKDPTPEVLRRARRPAFW</sequence>
<evidence type="ECO:0000313" key="2">
    <source>
        <dbReference type="EMBL" id="EPS92779.1"/>
    </source>
</evidence>
<evidence type="ECO:0000313" key="3">
    <source>
        <dbReference type="Proteomes" id="UP000015241"/>
    </source>
</evidence>
<proteinExistence type="predicted"/>
<accession>S8F186</accession>
<reference evidence="2 3" key="1">
    <citation type="journal article" date="2012" name="Science">
        <title>The Paleozoic origin of enzymatic lignin decomposition reconstructed from 31 fungal genomes.</title>
        <authorList>
            <person name="Floudas D."/>
            <person name="Binder M."/>
            <person name="Riley R."/>
            <person name="Barry K."/>
            <person name="Blanchette R.A."/>
            <person name="Henrissat B."/>
            <person name="Martinez A.T."/>
            <person name="Otillar R."/>
            <person name="Spatafora J.W."/>
            <person name="Yadav J.S."/>
            <person name="Aerts A."/>
            <person name="Benoit I."/>
            <person name="Boyd A."/>
            <person name="Carlson A."/>
            <person name="Copeland A."/>
            <person name="Coutinho P.M."/>
            <person name="de Vries R.P."/>
            <person name="Ferreira P."/>
            <person name="Findley K."/>
            <person name="Foster B."/>
            <person name="Gaskell J."/>
            <person name="Glotzer D."/>
            <person name="Gorecki P."/>
            <person name="Heitman J."/>
            <person name="Hesse C."/>
            <person name="Hori C."/>
            <person name="Igarashi K."/>
            <person name="Jurgens J.A."/>
            <person name="Kallen N."/>
            <person name="Kersten P."/>
            <person name="Kohler A."/>
            <person name="Kuees U."/>
            <person name="Kumar T.K.A."/>
            <person name="Kuo A."/>
            <person name="LaButti K."/>
            <person name="Larrondo L.F."/>
            <person name="Lindquist E."/>
            <person name="Ling A."/>
            <person name="Lombard V."/>
            <person name="Lucas S."/>
            <person name="Lundell T."/>
            <person name="Martin R."/>
            <person name="McLaughlin D.J."/>
            <person name="Morgenstern I."/>
            <person name="Morin E."/>
            <person name="Murat C."/>
            <person name="Nagy L.G."/>
            <person name="Nolan M."/>
            <person name="Ohm R.A."/>
            <person name="Patyshakuliyeva A."/>
            <person name="Rokas A."/>
            <person name="Ruiz-Duenas F.J."/>
            <person name="Sabat G."/>
            <person name="Salamov A."/>
            <person name="Samejima M."/>
            <person name="Schmutz J."/>
            <person name="Slot J.C."/>
            <person name="St John F."/>
            <person name="Stenlid J."/>
            <person name="Sun H."/>
            <person name="Sun S."/>
            <person name="Syed K."/>
            <person name="Tsang A."/>
            <person name="Wiebenga A."/>
            <person name="Young D."/>
            <person name="Pisabarro A."/>
            <person name="Eastwood D.C."/>
            <person name="Martin F."/>
            <person name="Cullen D."/>
            <person name="Grigoriev I.V."/>
            <person name="Hibbett D.S."/>
        </authorList>
    </citation>
    <scope>NUCLEOTIDE SEQUENCE</scope>
    <source>
        <strain evidence="3">FP-58527</strain>
    </source>
</reference>
<protein>
    <submittedName>
        <fullName evidence="2">Uncharacterized protein</fullName>
    </submittedName>
</protein>
<dbReference type="EMBL" id="KE504353">
    <property type="protein sequence ID" value="EPS92779.1"/>
    <property type="molecule type" value="Genomic_DNA"/>
</dbReference>
<name>S8F186_FOMSC</name>
<feature type="compositionally biased region" description="Basic and acidic residues" evidence="1">
    <location>
        <begin position="100"/>
        <end position="116"/>
    </location>
</feature>
<dbReference type="HOGENOM" id="CLU_1540082_0_0_1"/>
<keyword evidence="3" id="KW-1185">Reference proteome</keyword>
<gene>
    <name evidence="2" type="ORF">FOMPIDRAFT_1056559</name>
</gene>
<feature type="compositionally biased region" description="Basic and acidic residues" evidence="1">
    <location>
        <begin position="155"/>
        <end position="166"/>
    </location>
</feature>
<dbReference type="InParanoid" id="S8F186"/>
<evidence type="ECO:0000256" key="1">
    <source>
        <dbReference type="SAM" id="MobiDB-lite"/>
    </source>
</evidence>
<dbReference type="AlphaFoldDB" id="S8F186"/>
<dbReference type="Proteomes" id="UP000015241">
    <property type="component" value="Unassembled WGS sequence"/>
</dbReference>